<feature type="transmembrane region" description="Helical" evidence="1">
    <location>
        <begin position="12"/>
        <end position="33"/>
    </location>
</feature>
<evidence type="ECO:0000313" key="3">
    <source>
        <dbReference type="Proteomes" id="UP000643810"/>
    </source>
</evidence>
<evidence type="ECO:0000256" key="1">
    <source>
        <dbReference type="SAM" id="Phobius"/>
    </source>
</evidence>
<keyword evidence="1" id="KW-0472">Membrane</keyword>
<accession>A0ABR7GHH7</accession>
<dbReference type="InterPro" id="IPR027981">
    <property type="entry name" value="DUF4446"/>
</dbReference>
<keyword evidence="1" id="KW-0812">Transmembrane</keyword>
<dbReference type="Pfam" id="PF14584">
    <property type="entry name" value="DUF4446"/>
    <property type="match status" value="1"/>
</dbReference>
<protein>
    <submittedName>
        <fullName evidence="2">DUF4446 family protein</fullName>
    </submittedName>
</protein>
<keyword evidence="1" id="KW-1133">Transmembrane helix</keyword>
<proteinExistence type="predicted"/>
<reference evidence="2 3" key="1">
    <citation type="submission" date="2020-08" db="EMBL/GenBank/DDBJ databases">
        <title>Genome public.</title>
        <authorList>
            <person name="Liu C."/>
            <person name="Sun Q."/>
        </authorList>
    </citation>
    <scope>NUCLEOTIDE SEQUENCE [LARGE SCALE GENOMIC DNA]</scope>
    <source>
        <strain evidence="2 3">NSJ-9</strain>
    </source>
</reference>
<evidence type="ECO:0000313" key="2">
    <source>
        <dbReference type="EMBL" id="MBC5686386.1"/>
    </source>
</evidence>
<comment type="caution">
    <text evidence="2">The sequence shown here is derived from an EMBL/GenBank/DDBJ whole genome shotgun (WGS) entry which is preliminary data.</text>
</comment>
<dbReference type="Proteomes" id="UP000643810">
    <property type="component" value="Unassembled WGS sequence"/>
</dbReference>
<gene>
    <name evidence="2" type="ORF">H8R94_07175</name>
</gene>
<dbReference type="RefSeq" id="WP_186854244.1">
    <property type="nucleotide sequence ID" value="NZ_JACOPG010000002.1"/>
</dbReference>
<organism evidence="2 3">
    <name type="scientific">Roseburia lenta</name>
    <dbReference type="NCBI Taxonomy" id="2763061"/>
    <lineage>
        <taxon>Bacteria</taxon>
        <taxon>Bacillati</taxon>
        <taxon>Bacillota</taxon>
        <taxon>Clostridia</taxon>
        <taxon>Lachnospirales</taxon>
        <taxon>Lachnospiraceae</taxon>
        <taxon>Roseburia</taxon>
    </lineage>
</organism>
<sequence>MFEEYLGISTDYVVIGMAAVILLLIILMIINVVQMSKLKKRYAIFMSGKNAKSLEDTLVYRLEQVDELIENNAANERNIDALFKRMKFGFQKYGLIKYDAFQEMGGKLSFSLAMLNEKNDGFVLNAVHSREGCYTYVKEIIDGNSIITLAEEEQQALDAALESNK</sequence>
<dbReference type="EMBL" id="JACOPG010000002">
    <property type="protein sequence ID" value="MBC5686386.1"/>
    <property type="molecule type" value="Genomic_DNA"/>
</dbReference>
<name>A0ABR7GHH7_9FIRM</name>
<keyword evidence="3" id="KW-1185">Reference proteome</keyword>